<proteinExistence type="predicted"/>
<accession>A0AAV3PH30</accession>
<dbReference type="Proteomes" id="UP001454036">
    <property type="component" value="Unassembled WGS sequence"/>
</dbReference>
<dbReference type="AlphaFoldDB" id="A0AAV3PH30"/>
<keyword evidence="1" id="KW-1133">Transmembrane helix</keyword>
<gene>
    <name evidence="2" type="ORF">LIER_09378</name>
</gene>
<keyword evidence="1" id="KW-0812">Transmembrane</keyword>
<reference evidence="2 3" key="1">
    <citation type="submission" date="2024-01" db="EMBL/GenBank/DDBJ databases">
        <title>The complete chloroplast genome sequence of Lithospermum erythrorhizon: insights into the phylogenetic relationship among Boraginaceae species and the maternal lineages of purple gromwells.</title>
        <authorList>
            <person name="Okada T."/>
            <person name="Watanabe K."/>
        </authorList>
    </citation>
    <scope>NUCLEOTIDE SEQUENCE [LARGE SCALE GENOMIC DNA]</scope>
</reference>
<dbReference type="EMBL" id="BAABME010001591">
    <property type="protein sequence ID" value="GAA0150433.1"/>
    <property type="molecule type" value="Genomic_DNA"/>
</dbReference>
<evidence type="ECO:0000313" key="2">
    <source>
        <dbReference type="EMBL" id="GAA0150433.1"/>
    </source>
</evidence>
<comment type="caution">
    <text evidence="2">The sequence shown here is derived from an EMBL/GenBank/DDBJ whole genome shotgun (WGS) entry which is preliminary data.</text>
</comment>
<evidence type="ECO:0000256" key="1">
    <source>
        <dbReference type="SAM" id="Phobius"/>
    </source>
</evidence>
<sequence length="110" mass="12278">MANKLNFGESKTRNCALIFITVGLCCFFYSLVTWQNTAIGRGDIIAVELTNSIEACDIVSNLNIDTYHGRRDLGDGFVYQFEDFKPCAARKMHQEGETNGLIDKVETSMA</sequence>
<organism evidence="2 3">
    <name type="scientific">Lithospermum erythrorhizon</name>
    <name type="common">Purple gromwell</name>
    <name type="synonym">Lithospermum officinale var. erythrorhizon</name>
    <dbReference type="NCBI Taxonomy" id="34254"/>
    <lineage>
        <taxon>Eukaryota</taxon>
        <taxon>Viridiplantae</taxon>
        <taxon>Streptophyta</taxon>
        <taxon>Embryophyta</taxon>
        <taxon>Tracheophyta</taxon>
        <taxon>Spermatophyta</taxon>
        <taxon>Magnoliopsida</taxon>
        <taxon>eudicotyledons</taxon>
        <taxon>Gunneridae</taxon>
        <taxon>Pentapetalae</taxon>
        <taxon>asterids</taxon>
        <taxon>lamiids</taxon>
        <taxon>Boraginales</taxon>
        <taxon>Boraginaceae</taxon>
        <taxon>Boraginoideae</taxon>
        <taxon>Lithospermeae</taxon>
        <taxon>Lithospermum</taxon>
    </lineage>
</organism>
<keyword evidence="3" id="KW-1185">Reference proteome</keyword>
<name>A0AAV3PH30_LITER</name>
<keyword evidence="1" id="KW-0472">Membrane</keyword>
<feature type="transmembrane region" description="Helical" evidence="1">
    <location>
        <begin position="12"/>
        <end position="32"/>
    </location>
</feature>
<protein>
    <submittedName>
        <fullName evidence="2">Uncharacterized protein</fullName>
    </submittedName>
</protein>
<evidence type="ECO:0000313" key="3">
    <source>
        <dbReference type="Proteomes" id="UP001454036"/>
    </source>
</evidence>